<gene>
    <name evidence="6" type="ORF">PNOK_0429300</name>
</gene>
<accession>A0A286UIN2</accession>
<feature type="disulfide bond" evidence="4">
    <location>
        <begin position="399"/>
        <end position="408"/>
    </location>
</feature>
<dbReference type="EMBL" id="NBII01000004">
    <property type="protein sequence ID" value="PAV19359.1"/>
    <property type="molecule type" value="Genomic_DNA"/>
</dbReference>
<feature type="disulfide bond" evidence="4">
    <location>
        <begin position="254"/>
        <end position="267"/>
    </location>
</feature>
<keyword evidence="2" id="KW-0325">Glycoprotein</keyword>
<evidence type="ECO:0000256" key="5">
    <source>
        <dbReference type="SAM" id="SignalP"/>
    </source>
</evidence>
<dbReference type="GO" id="GO:0003993">
    <property type="term" value="F:acid phosphatase activity"/>
    <property type="evidence" value="ECO:0007669"/>
    <property type="project" value="TreeGrafter"/>
</dbReference>
<dbReference type="OrthoDB" id="6509975at2759"/>
<dbReference type="Gene3D" id="3.40.50.1240">
    <property type="entry name" value="Phosphoglycerate mutase-like"/>
    <property type="match status" value="1"/>
</dbReference>
<reference evidence="6 7" key="1">
    <citation type="journal article" date="2017" name="Mol. Ecol.">
        <title>Comparative and population genomic landscape of Phellinus noxius: A hypervariable fungus causing root rot in trees.</title>
        <authorList>
            <person name="Chung C.L."/>
            <person name="Lee T.J."/>
            <person name="Akiba M."/>
            <person name="Lee H.H."/>
            <person name="Kuo T.H."/>
            <person name="Liu D."/>
            <person name="Ke H.M."/>
            <person name="Yokoi T."/>
            <person name="Roa M.B."/>
            <person name="Lu M.J."/>
            <person name="Chang Y.Y."/>
            <person name="Ann P.J."/>
            <person name="Tsai J.N."/>
            <person name="Chen C.Y."/>
            <person name="Tzean S.S."/>
            <person name="Ota Y."/>
            <person name="Hattori T."/>
            <person name="Sahashi N."/>
            <person name="Liou R.F."/>
            <person name="Kikuchi T."/>
            <person name="Tsai I.J."/>
        </authorList>
    </citation>
    <scope>NUCLEOTIDE SEQUENCE [LARGE SCALE GENOMIC DNA]</scope>
    <source>
        <strain evidence="6 7">FFPRI411160</strain>
    </source>
</reference>
<feature type="disulfide bond" evidence="4">
    <location>
        <begin position="62"/>
        <end position="378"/>
    </location>
</feature>
<evidence type="ECO:0000256" key="3">
    <source>
        <dbReference type="PIRSR" id="PIRSR000894-1"/>
    </source>
</evidence>
<feature type="active site" description="Proton donor" evidence="3">
    <location>
        <position position="329"/>
    </location>
</feature>
<evidence type="ECO:0000256" key="2">
    <source>
        <dbReference type="ARBA" id="ARBA00023180"/>
    </source>
</evidence>
<dbReference type="PANTHER" id="PTHR20963">
    <property type="entry name" value="MULTIPLE INOSITOL POLYPHOSPHATE PHOSPHATASE-RELATED"/>
    <property type="match status" value="1"/>
</dbReference>
<organism evidence="6 7">
    <name type="scientific">Pyrrhoderma noxium</name>
    <dbReference type="NCBI Taxonomy" id="2282107"/>
    <lineage>
        <taxon>Eukaryota</taxon>
        <taxon>Fungi</taxon>
        <taxon>Dikarya</taxon>
        <taxon>Basidiomycota</taxon>
        <taxon>Agaricomycotina</taxon>
        <taxon>Agaricomycetes</taxon>
        <taxon>Hymenochaetales</taxon>
        <taxon>Hymenochaetaceae</taxon>
        <taxon>Pyrrhoderma</taxon>
    </lineage>
</organism>
<feature type="active site" description="Nucleophile" evidence="3">
    <location>
        <position position="73"/>
    </location>
</feature>
<comment type="caution">
    <text evidence="6">The sequence shown here is derived from an EMBL/GenBank/DDBJ whole genome shotgun (WGS) entry which is preliminary data.</text>
</comment>
<dbReference type="PIRSF" id="PIRSF000894">
    <property type="entry name" value="Acid_phosphatase"/>
    <property type="match status" value="1"/>
</dbReference>
<dbReference type="InterPro" id="IPR033379">
    <property type="entry name" value="Acid_Pase_AS"/>
</dbReference>
<dbReference type="Pfam" id="PF00328">
    <property type="entry name" value="His_Phos_2"/>
    <property type="match status" value="1"/>
</dbReference>
<evidence type="ECO:0000256" key="4">
    <source>
        <dbReference type="PIRSR" id="PIRSR000894-2"/>
    </source>
</evidence>
<dbReference type="FunCoup" id="A0A286UIN2">
    <property type="interactions" value="195"/>
</dbReference>
<dbReference type="CDD" id="cd07061">
    <property type="entry name" value="HP_HAP_like"/>
    <property type="match status" value="1"/>
</dbReference>
<keyword evidence="4" id="KW-1015">Disulfide bond</keyword>
<proteinExistence type="predicted"/>
<dbReference type="STRING" id="2282107.A0A286UIN2"/>
<sequence length="439" mass="48468">MLSKGSVFIVGLIQVLQSATFASAGSKSFDVKKSLGNLSPYFTPESTNGLVGGLGTGMPSECSLQQVQLMHRHGSRYPLSSELVYIANLSTLLNSPDTTKRLDRLSLPGEWKFIQGDNRWSNVMTHDNLTASGRLESFEHGVQFRLAYPSMPFEHILAGDQDRVVESAEWFRAGLFGRYLDDISTLSLIAEDNITISSITPMDSCPNWSYTEFGQAPVDEWGAVYLPPITKRINKILAPIQLTNNDVHGALYACAYELAAFGNTTWCDVFTETEIKSFEYELDLLMRGAFGYGLPNDMGPVLGSLFVTNLVNRLTNDTANKTYVEFGHDTTIDLALTALGLAKDKSYPVRGPVNPSRKWRTSTQVPFSAMMVWEKWSCGKSTKIRLLLNGIPFSLAPICPIDKRTGTCELSAFVKGTETIRKVTWGDATWNTTCGNPGF</sequence>
<dbReference type="SUPFAM" id="SSF53254">
    <property type="entry name" value="Phosphoglycerate mutase-like"/>
    <property type="match status" value="1"/>
</dbReference>
<keyword evidence="1" id="KW-0378">Hydrolase</keyword>
<evidence type="ECO:0000313" key="6">
    <source>
        <dbReference type="EMBL" id="PAV19359.1"/>
    </source>
</evidence>
<dbReference type="InParanoid" id="A0A286UIN2"/>
<name>A0A286UIN2_9AGAM</name>
<dbReference type="AlphaFoldDB" id="A0A286UIN2"/>
<evidence type="ECO:0000256" key="1">
    <source>
        <dbReference type="ARBA" id="ARBA00022801"/>
    </source>
</evidence>
<keyword evidence="5" id="KW-0732">Signal</keyword>
<feature type="chain" id="PRO_5013743026" evidence="5">
    <location>
        <begin position="25"/>
        <end position="439"/>
    </location>
</feature>
<feature type="signal peptide" evidence="5">
    <location>
        <begin position="1"/>
        <end position="24"/>
    </location>
</feature>
<dbReference type="Proteomes" id="UP000217199">
    <property type="component" value="Unassembled WGS sequence"/>
</dbReference>
<dbReference type="InterPro" id="IPR000560">
    <property type="entry name" value="His_Pase_clade-2"/>
</dbReference>
<dbReference type="PANTHER" id="PTHR20963:SF42">
    <property type="entry name" value="PHOSPHOGLYCERATE MUTASE-LIKE PROTEIN"/>
    <property type="match status" value="1"/>
</dbReference>
<keyword evidence="7" id="KW-1185">Reference proteome</keyword>
<evidence type="ECO:0000313" key="7">
    <source>
        <dbReference type="Proteomes" id="UP000217199"/>
    </source>
</evidence>
<dbReference type="PROSITE" id="PS00616">
    <property type="entry name" value="HIS_ACID_PHOSPHAT_1"/>
    <property type="match status" value="1"/>
</dbReference>
<protein>
    <submittedName>
        <fullName evidence="6">Phosphoglycerate mutase</fullName>
    </submittedName>
</protein>
<dbReference type="InterPro" id="IPR016274">
    <property type="entry name" value="Histidine_acid_Pase_euk"/>
</dbReference>
<dbReference type="InterPro" id="IPR029033">
    <property type="entry name" value="His_PPase_superfam"/>
</dbReference>